<dbReference type="SUPFAM" id="SSF53955">
    <property type="entry name" value="Lysozyme-like"/>
    <property type="match status" value="1"/>
</dbReference>
<dbReference type="SUPFAM" id="SSF54106">
    <property type="entry name" value="LysM domain"/>
    <property type="match status" value="1"/>
</dbReference>
<keyword evidence="3" id="KW-1185">Reference proteome</keyword>
<dbReference type="InterPro" id="IPR008258">
    <property type="entry name" value="Transglycosylase_SLT_dom_1"/>
</dbReference>
<dbReference type="EMBL" id="CP061800">
    <property type="protein sequence ID" value="QTA85005.1"/>
    <property type="molecule type" value="Genomic_DNA"/>
</dbReference>
<dbReference type="InterPro" id="IPR036779">
    <property type="entry name" value="LysM_dom_sf"/>
</dbReference>
<dbReference type="InterPro" id="IPR018392">
    <property type="entry name" value="LysM"/>
</dbReference>
<dbReference type="PROSITE" id="PS51782">
    <property type="entry name" value="LYSM"/>
    <property type="match status" value="1"/>
</dbReference>
<feature type="domain" description="LysM" evidence="1">
    <location>
        <begin position="328"/>
        <end position="372"/>
    </location>
</feature>
<dbReference type="Gene3D" id="3.10.350.10">
    <property type="entry name" value="LysM domain"/>
    <property type="match status" value="1"/>
</dbReference>
<dbReference type="Pfam" id="PF01464">
    <property type="entry name" value="SLT"/>
    <property type="match status" value="1"/>
</dbReference>
<protein>
    <submittedName>
        <fullName evidence="2">Lytic transglycosylase family protein</fullName>
    </submittedName>
</protein>
<dbReference type="KEGG" id="dmm:dnm_010090"/>
<proteinExistence type="predicted"/>
<dbReference type="InterPro" id="IPR023346">
    <property type="entry name" value="Lysozyme-like_dom_sf"/>
</dbReference>
<reference evidence="2" key="1">
    <citation type="journal article" date="2021" name="Microb. Physiol.">
        <title>Proteogenomic Insights into the Physiology of Marine, Sulfate-Reducing, Filamentous Desulfonema limicola and Desulfonema magnum.</title>
        <authorList>
            <person name="Schnaars V."/>
            <person name="Wohlbrand L."/>
            <person name="Scheve S."/>
            <person name="Hinrichs C."/>
            <person name="Reinhardt R."/>
            <person name="Rabus R."/>
        </authorList>
    </citation>
    <scope>NUCLEOTIDE SEQUENCE</scope>
    <source>
        <strain evidence="2">4be13</strain>
    </source>
</reference>
<dbReference type="Pfam" id="PF01476">
    <property type="entry name" value="LysM"/>
    <property type="match status" value="1"/>
</dbReference>
<dbReference type="Proteomes" id="UP000663722">
    <property type="component" value="Chromosome"/>
</dbReference>
<organism evidence="2 3">
    <name type="scientific">Desulfonema magnum</name>
    <dbReference type="NCBI Taxonomy" id="45655"/>
    <lineage>
        <taxon>Bacteria</taxon>
        <taxon>Pseudomonadati</taxon>
        <taxon>Thermodesulfobacteriota</taxon>
        <taxon>Desulfobacteria</taxon>
        <taxon>Desulfobacterales</taxon>
        <taxon>Desulfococcaceae</taxon>
        <taxon>Desulfonema</taxon>
    </lineage>
</organism>
<dbReference type="Gene3D" id="1.10.530.10">
    <property type="match status" value="1"/>
</dbReference>
<gene>
    <name evidence="2" type="ORF">dnm_010090</name>
</gene>
<dbReference type="CDD" id="cd00118">
    <property type="entry name" value="LysM"/>
    <property type="match status" value="1"/>
</dbReference>
<dbReference type="CDD" id="cd16894">
    <property type="entry name" value="MltD-like"/>
    <property type="match status" value="1"/>
</dbReference>
<accession>A0A975GKY4</accession>
<evidence type="ECO:0000313" key="2">
    <source>
        <dbReference type="EMBL" id="QTA85005.1"/>
    </source>
</evidence>
<dbReference type="RefSeq" id="WP_207681244.1">
    <property type="nucleotide sequence ID" value="NZ_CP061800.1"/>
</dbReference>
<evidence type="ECO:0000313" key="3">
    <source>
        <dbReference type="Proteomes" id="UP000663722"/>
    </source>
</evidence>
<sequence>MLRNVLLFFCIVFMAGITADRTEAFEPSRFPSLISSIKISPPVDFCGEPVPLDDPLVYEGLEKELLLFLWRRSQVILWLKRTGRYMPYLEKMLKKNGLPDDLKYSAVVESSLLPHIRSSKYATGLWQFIKSTGIRYGLRIDSKIDERRNIYKATEAATKYLRKLYGDFGSWTLAVAAYNMGEAGLKSRIKFQKTDDFYHLYLPLETQQHLLRIVAVKLILSDPEKYGFHFRKEDFYSPLKFDTVRIDCSEEVPLPIIADASKTYYKTIRDMNPEIRDRKLGKGTYSLAVPKGAAKGFQARFKRLFNEYLAEKKENKPKVVKHTKKRKKIYVVRRGDSLSNIAAKFNVPMSKILRWNQLRHKNHIVPGQRLIIRP</sequence>
<dbReference type="AlphaFoldDB" id="A0A975GKY4"/>
<name>A0A975GKY4_9BACT</name>
<evidence type="ECO:0000259" key="1">
    <source>
        <dbReference type="PROSITE" id="PS51782"/>
    </source>
</evidence>
<dbReference type="SMART" id="SM00257">
    <property type="entry name" value="LysM"/>
    <property type="match status" value="1"/>
</dbReference>